<protein>
    <submittedName>
        <fullName evidence="4">Integrase</fullName>
    </submittedName>
</protein>
<evidence type="ECO:0000259" key="3">
    <source>
        <dbReference type="PROSITE" id="PS51898"/>
    </source>
</evidence>
<comment type="caution">
    <text evidence="4">The sequence shown here is derived from an EMBL/GenBank/DDBJ whole genome shotgun (WGS) entry which is preliminary data.</text>
</comment>
<reference evidence="4 5" key="1">
    <citation type="submission" date="2023-07" db="EMBL/GenBank/DDBJ databases">
        <title>Sorghum-associated microbial communities from plants grown in Nebraska, USA.</title>
        <authorList>
            <person name="Schachtman D."/>
        </authorList>
    </citation>
    <scope>NUCLEOTIDE SEQUENCE [LARGE SCALE GENOMIC DNA]</scope>
    <source>
        <strain evidence="4 5">BE316</strain>
    </source>
</reference>
<dbReference type="Gene3D" id="1.10.443.10">
    <property type="entry name" value="Intergrase catalytic core"/>
    <property type="match status" value="1"/>
</dbReference>
<dbReference type="InterPro" id="IPR010998">
    <property type="entry name" value="Integrase_recombinase_N"/>
</dbReference>
<sequence length="605" mass="66843">MEGVIKHKGRRYWSLRVSALYAGEDARIDWASLFPSAAGPRHLRSGLITASKCALESMVNAPRRDRGTLAHTTVRNWFGQLRRLVHWMVSNGIWRFSDLSPEDAVAYLKTIQPRRGSSKDVTLNTVQRHVGVLRWLWDLRSSLPDALSFDISHVEQDALSAMRLRPSIPWRPIGEADAMKLLRAAKQWTDAYAQYVGSLLERLWAEHNATVGWTHSDARRRREAFYREIGQEPQFRELANQLAMAESLPYMVLRAAVVALEGAAITSILLLVGLRAREAVRLDIDCVVVPEDGDPGGLLLAGVAAKKGGRQRTWAITGAVKDAVDAIRSMLAVPRGLSGEQGLLMQGSASRCAVFPNSRVPTRASPVTVTNRMRTFARAAFPDDEKLARQVHAHAARKTFARFVVLRDKRVLESLAYHFGHTHRAITDGYYVGSDMELALLLDAENRQDLAQSLADLLLSRNIAGKASKAFMSSGKPAGGLRGKAALKTMVERLIAQGVQLAPCDWGYCVYSKSLSACQGDAKGPNEAQRTADVCSGCSNFVVTERHRAWWEERVLRDERFLGSQAVGQQAAMVVQRRLSRSKELLAELNANRAPARAAVGEDPA</sequence>
<gene>
    <name evidence="4" type="ORF">J2X21_001851</name>
</gene>
<keyword evidence="5" id="KW-1185">Reference proteome</keyword>
<proteinExistence type="predicted"/>
<dbReference type="Pfam" id="PF00589">
    <property type="entry name" value="Phage_integrase"/>
    <property type="match status" value="1"/>
</dbReference>
<evidence type="ECO:0000313" key="4">
    <source>
        <dbReference type="EMBL" id="MDR7332718.1"/>
    </source>
</evidence>
<name>A0ABU2A9M6_9BURK</name>
<dbReference type="Gene3D" id="1.10.150.130">
    <property type="match status" value="1"/>
</dbReference>
<dbReference type="EMBL" id="JAVDXV010000003">
    <property type="protein sequence ID" value="MDR7332718.1"/>
    <property type="molecule type" value="Genomic_DNA"/>
</dbReference>
<keyword evidence="1" id="KW-0238">DNA-binding</keyword>
<dbReference type="Proteomes" id="UP001180825">
    <property type="component" value="Unassembled WGS sequence"/>
</dbReference>
<organism evidence="4 5">
    <name type="scientific">Roseateles asaccharophilus</name>
    <dbReference type="NCBI Taxonomy" id="582607"/>
    <lineage>
        <taxon>Bacteria</taxon>
        <taxon>Pseudomonadati</taxon>
        <taxon>Pseudomonadota</taxon>
        <taxon>Betaproteobacteria</taxon>
        <taxon>Burkholderiales</taxon>
        <taxon>Sphaerotilaceae</taxon>
        <taxon>Roseateles</taxon>
    </lineage>
</organism>
<feature type="domain" description="Tyr recombinase" evidence="3">
    <location>
        <begin position="220"/>
        <end position="444"/>
    </location>
</feature>
<dbReference type="SUPFAM" id="SSF56349">
    <property type="entry name" value="DNA breaking-rejoining enzymes"/>
    <property type="match status" value="1"/>
</dbReference>
<dbReference type="InterPro" id="IPR013762">
    <property type="entry name" value="Integrase-like_cat_sf"/>
</dbReference>
<evidence type="ECO:0000313" key="5">
    <source>
        <dbReference type="Proteomes" id="UP001180825"/>
    </source>
</evidence>
<keyword evidence="2" id="KW-0233">DNA recombination</keyword>
<evidence type="ECO:0000256" key="2">
    <source>
        <dbReference type="ARBA" id="ARBA00023172"/>
    </source>
</evidence>
<accession>A0ABU2A9M6</accession>
<dbReference type="InterPro" id="IPR002104">
    <property type="entry name" value="Integrase_catalytic"/>
</dbReference>
<dbReference type="InterPro" id="IPR011010">
    <property type="entry name" value="DNA_brk_join_enz"/>
</dbReference>
<evidence type="ECO:0000256" key="1">
    <source>
        <dbReference type="ARBA" id="ARBA00023125"/>
    </source>
</evidence>
<dbReference type="PROSITE" id="PS51898">
    <property type="entry name" value="TYR_RECOMBINASE"/>
    <property type="match status" value="1"/>
</dbReference>
<dbReference type="RefSeq" id="WP_310327624.1">
    <property type="nucleotide sequence ID" value="NZ_JAVDXV010000003.1"/>
</dbReference>